<evidence type="ECO:0000313" key="3">
    <source>
        <dbReference type="EMBL" id="EDK42857.1"/>
    </source>
</evidence>
<dbReference type="InParanoid" id="A5DUJ9"/>
<evidence type="ECO:0000259" key="2">
    <source>
        <dbReference type="PROSITE" id="PS50011"/>
    </source>
</evidence>
<protein>
    <recommendedName>
        <fullName evidence="2">Protein kinase domain-containing protein</fullName>
    </recommendedName>
</protein>
<reference evidence="3 4" key="1">
    <citation type="journal article" date="2009" name="Nature">
        <title>Evolution of pathogenicity and sexual reproduction in eight Candida genomes.</title>
        <authorList>
            <person name="Butler G."/>
            <person name="Rasmussen M.D."/>
            <person name="Lin M.F."/>
            <person name="Santos M.A."/>
            <person name="Sakthikumar S."/>
            <person name="Munro C.A."/>
            <person name="Rheinbay E."/>
            <person name="Grabherr M."/>
            <person name="Forche A."/>
            <person name="Reedy J.L."/>
            <person name="Agrafioti I."/>
            <person name="Arnaud M.B."/>
            <person name="Bates S."/>
            <person name="Brown A.J."/>
            <person name="Brunke S."/>
            <person name="Costanzo M.C."/>
            <person name="Fitzpatrick D.A."/>
            <person name="de Groot P.W."/>
            <person name="Harris D."/>
            <person name="Hoyer L.L."/>
            <person name="Hube B."/>
            <person name="Klis F.M."/>
            <person name="Kodira C."/>
            <person name="Lennard N."/>
            <person name="Logue M.E."/>
            <person name="Martin R."/>
            <person name="Neiman A.M."/>
            <person name="Nikolaou E."/>
            <person name="Quail M.A."/>
            <person name="Quinn J."/>
            <person name="Santos M.C."/>
            <person name="Schmitzberger F.F."/>
            <person name="Sherlock G."/>
            <person name="Shah P."/>
            <person name="Silverstein K.A."/>
            <person name="Skrzypek M.S."/>
            <person name="Soll D."/>
            <person name="Staggs R."/>
            <person name="Stansfield I."/>
            <person name="Stumpf M.P."/>
            <person name="Sudbery P.E."/>
            <person name="Srikantha T."/>
            <person name="Zeng Q."/>
            <person name="Berman J."/>
            <person name="Berriman M."/>
            <person name="Heitman J."/>
            <person name="Gow N.A."/>
            <person name="Lorenz M.C."/>
            <person name="Birren B.W."/>
            <person name="Kellis M."/>
            <person name="Cuomo C.A."/>
        </authorList>
    </citation>
    <scope>NUCLEOTIDE SEQUENCE [LARGE SCALE GENOMIC DNA]</scope>
    <source>
        <strain evidence="4">ATCC 11503 / BCRC 21390 / CBS 2605 / JCM 1781 / NBRC 1676 / NRRL YB-4239</strain>
    </source>
</reference>
<dbReference type="SMART" id="SM00220">
    <property type="entry name" value="S_TKc"/>
    <property type="match status" value="1"/>
</dbReference>
<dbReference type="GeneID" id="5235092"/>
<evidence type="ECO:0000313" key="4">
    <source>
        <dbReference type="Proteomes" id="UP000001996"/>
    </source>
</evidence>
<dbReference type="FunCoup" id="A5DUJ9">
    <property type="interactions" value="215"/>
</dbReference>
<dbReference type="InterPro" id="IPR000719">
    <property type="entry name" value="Prot_kinase_dom"/>
</dbReference>
<dbReference type="PROSITE" id="PS00108">
    <property type="entry name" value="PROTEIN_KINASE_ST"/>
    <property type="match status" value="1"/>
</dbReference>
<dbReference type="PROSITE" id="PS50011">
    <property type="entry name" value="PROTEIN_KINASE_DOM"/>
    <property type="match status" value="1"/>
</dbReference>
<dbReference type="eggNOG" id="KOG0594">
    <property type="taxonomic scope" value="Eukaryota"/>
</dbReference>
<dbReference type="Pfam" id="PF00069">
    <property type="entry name" value="Pkinase"/>
    <property type="match status" value="1"/>
</dbReference>
<dbReference type="PANTHER" id="PTHR44167">
    <property type="entry name" value="OVARIAN-SPECIFIC SERINE/THREONINE-PROTEIN KINASE LOK-RELATED"/>
    <property type="match status" value="1"/>
</dbReference>
<dbReference type="STRING" id="379508.A5DUJ9"/>
<dbReference type="Proteomes" id="UP000001996">
    <property type="component" value="Unassembled WGS sequence"/>
</dbReference>
<dbReference type="InterPro" id="IPR008271">
    <property type="entry name" value="Ser/Thr_kinase_AS"/>
</dbReference>
<dbReference type="InterPro" id="IPR011009">
    <property type="entry name" value="Kinase-like_dom_sf"/>
</dbReference>
<gene>
    <name evidence="3" type="ORF">LELG_01035</name>
</gene>
<sequence>MKLDELYTDKQLIFNSPLSDICRAKPVGSSQGYVCLKIVDVDFKIPPHSIHREIKAIKRLQLGKHAGIVKYIDDFQIFDDMILVEEYYPKNLSQLLLLLPKYLRTRTRYNLAFPEQPPKYTITNVAPVSEIRLFLRNVASALLFIHEHEIIHRDIKPSNIMFRMGDDLTQPVLIDFGICYDYTDPPLDETRDEKYVDVSTGIYKLPELILGMTDYSYAIDVWLLGVVMTVLYSNDFKSVLIKSDASSFKSEGNGSGNGRHVDNIRGEEENKKEEEEEEEEQMSNEMAISDLHLLSCQFKCFGTPHYGCEGEGERNEEEEEVGERRLAEIKQEDVQDDELLWKELEKEEYHYRKFNLKRFKRKCVNELLPLCDDEEVQSLWLRMIRYDRCKRITSKELYTALK</sequence>
<feature type="region of interest" description="Disordered" evidence="1">
    <location>
        <begin position="246"/>
        <end position="284"/>
    </location>
</feature>
<accession>A5DUJ9</accession>
<proteinExistence type="predicted"/>
<feature type="compositionally biased region" description="Basic and acidic residues" evidence="1">
    <location>
        <begin position="259"/>
        <end position="273"/>
    </location>
</feature>
<dbReference type="OrthoDB" id="413582at2759"/>
<dbReference type="KEGG" id="lel:PVL30_001002"/>
<dbReference type="EMBL" id="CH981524">
    <property type="protein sequence ID" value="EDK42857.1"/>
    <property type="molecule type" value="Genomic_DNA"/>
</dbReference>
<name>A5DUJ9_LODEL</name>
<dbReference type="Gene3D" id="1.10.510.10">
    <property type="entry name" value="Transferase(Phosphotransferase) domain 1"/>
    <property type="match status" value="1"/>
</dbReference>
<dbReference type="GO" id="GO:0004674">
    <property type="term" value="F:protein serine/threonine kinase activity"/>
    <property type="evidence" value="ECO:0007669"/>
    <property type="project" value="TreeGrafter"/>
</dbReference>
<keyword evidence="4" id="KW-1185">Reference proteome</keyword>
<dbReference type="HOGENOM" id="CLU_000288_181_1_1"/>
<dbReference type="VEuPathDB" id="FungiDB:LELG_01035"/>
<dbReference type="SUPFAM" id="SSF56112">
    <property type="entry name" value="Protein kinase-like (PK-like)"/>
    <property type="match status" value="1"/>
</dbReference>
<dbReference type="GO" id="GO:0005524">
    <property type="term" value="F:ATP binding"/>
    <property type="evidence" value="ECO:0007669"/>
    <property type="project" value="InterPro"/>
</dbReference>
<dbReference type="AlphaFoldDB" id="A5DUJ9"/>
<organism evidence="3 4">
    <name type="scientific">Lodderomyces elongisporus (strain ATCC 11503 / CBS 2605 / JCM 1781 / NBRC 1676 / NRRL YB-4239)</name>
    <name type="common">Yeast</name>
    <name type="synonym">Saccharomyces elongisporus</name>
    <dbReference type="NCBI Taxonomy" id="379508"/>
    <lineage>
        <taxon>Eukaryota</taxon>
        <taxon>Fungi</taxon>
        <taxon>Dikarya</taxon>
        <taxon>Ascomycota</taxon>
        <taxon>Saccharomycotina</taxon>
        <taxon>Pichiomycetes</taxon>
        <taxon>Debaryomycetaceae</taxon>
        <taxon>Candida/Lodderomyces clade</taxon>
        <taxon>Lodderomyces</taxon>
    </lineage>
</organism>
<evidence type="ECO:0000256" key="1">
    <source>
        <dbReference type="SAM" id="MobiDB-lite"/>
    </source>
</evidence>
<dbReference type="PANTHER" id="PTHR44167:SF24">
    <property type="entry name" value="SERINE_THREONINE-PROTEIN KINASE CHK2"/>
    <property type="match status" value="1"/>
</dbReference>
<dbReference type="GO" id="GO:0005634">
    <property type="term" value="C:nucleus"/>
    <property type="evidence" value="ECO:0007669"/>
    <property type="project" value="TreeGrafter"/>
</dbReference>
<feature type="domain" description="Protein kinase" evidence="2">
    <location>
        <begin position="7"/>
        <end position="402"/>
    </location>
</feature>
<dbReference type="CDD" id="cd00180">
    <property type="entry name" value="PKc"/>
    <property type="match status" value="1"/>
</dbReference>
<dbReference type="GO" id="GO:0044773">
    <property type="term" value="P:mitotic DNA damage checkpoint signaling"/>
    <property type="evidence" value="ECO:0007669"/>
    <property type="project" value="TreeGrafter"/>
</dbReference>